<feature type="transmembrane region" description="Helical" evidence="7">
    <location>
        <begin position="12"/>
        <end position="37"/>
    </location>
</feature>
<name>I7KTQ5_9CLOT</name>
<keyword evidence="5 7" id="KW-1133">Transmembrane helix</keyword>
<keyword evidence="4 7" id="KW-0812">Transmembrane</keyword>
<evidence type="ECO:0000259" key="8">
    <source>
        <dbReference type="PROSITE" id="PS50928"/>
    </source>
</evidence>
<dbReference type="PANTHER" id="PTHR43005">
    <property type="entry name" value="BLR7065 PROTEIN"/>
    <property type="match status" value="1"/>
</dbReference>
<feature type="transmembrane region" description="Helical" evidence="7">
    <location>
        <begin position="112"/>
        <end position="133"/>
    </location>
</feature>
<feature type="transmembrane region" description="Helical" evidence="7">
    <location>
        <begin position="213"/>
        <end position="231"/>
    </location>
</feature>
<dbReference type="AlphaFoldDB" id="I7KTQ5"/>
<dbReference type="eggNOG" id="COG1175">
    <property type="taxonomic scope" value="Bacteria"/>
</dbReference>
<evidence type="ECO:0000256" key="6">
    <source>
        <dbReference type="ARBA" id="ARBA00023136"/>
    </source>
</evidence>
<dbReference type="Proteomes" id="UP000007652">
    <property type="component" value="Unassembled WGS sequence"/>
</dbReference>
<dbReference type="OrthoDB" id="9761387at2"/>
<evidence type="ECO:0000256" key="2">
    <source>
        <dbReference type="ARBA" id="ARBA00022448"/>
    </source>
</evidence>
<dbReference type="RefSeq" id="WP_008908474.1">
    <property type="nucleotide sequence ID" value="NZ_CAKP01000065.1"/>
</dbReference>
<protein>
    <recommendedName>
        <fullName evidence="8">ABC transmembrane type-1 domain-containing protein</fullName>
    </recommendedName>
</protein>
<dbReference type="PANTHER" id="PTHR43005:SF1">
    <property type="entry name" value="SPERMIDINE_PUTRESCINE TRANSPORT SYSTEM PERMEASE PROTEIN"/>
    <property type="match status" value="1"/>
</dbReference>
<evidence type="ECO:0000256" key="5">
    <source>
        <dbReference type="ARBA" id="ARBA00022989"/>
    </source>
</evidence>
<feature type="transmembrane region" description="Helical" evidence="7">
    <location>
        <begin position="79"/>
        <end position="100"/>
    </location>
</feature>
<accession>I7KTQ5</accession>
<feature type="transmembrane region" description="Helical" evidence="7">
    <location>
        <begin position="269"/>
        <end position="292"/>
    </location>
</feature>
<comment type="subcellular location">
    <subcellularLocation>
        <location evidence="1 7">Cell membrane</location>
        <topology evidence="1 7">Multi-pass membrane protein</topology>
    </subcellularLocation>
</comment>
<dbReference type="SUPFAM" id="SSF161098">
    <property type="entry name" value="MetI-like"/>
    <property type="match status" value="1"/>
</dbReference>
<organism evidence="9 10">
    <name type="scientific">Caloramator australicus RC3</name>
    <dbReference type="NCBI Taxonomy" id="857293"/>
    <lineage>
        <taxon>Bacteria</taxon>
        <taxon>Bacillati</taxon>
        <taxon>Bacillota</taxon>
        <taxon>Clostridia</taxon>
        <taxon>Eubacteriales</taxon>
        <taxon>Clostridiaceae</taxon>
        <taxon>Caloramator</taxon>
    </lineage>
</organism>
<dbReference type="PROSITE" id="PS50928">
    <property type="entry name" value="ABC_TM1"/>
    <property type="match status" value="1"/>
</dbReference>
<gene>
    <name evidence="9" type="ORF">CAAU_1119</name>
</gene>
<dbReference type="Pfam" id="PF00528">
    <property type="entry name" value="BPD_transp_1"/>
    <property type="match status" value="1"/>
</dbReference>
<sequence>MRKILIAFRKNSFLIYSLIPAFLYIGFFALIIGFYLLKLSLTKYAGGDVVLSSTLYNYIKIFDDPMFNKEFSDAFRRTLIFVIVVTPLQLVTGLITAMLINKSFAGRGIVRSILLLPLAIPTIVTTSVLLILFSKGGHMTSLLMGRYSFFPKIFDYEISFISNPYTSIGLSIFGKVWRDTPISMLILLSGLQQINEEQYEAARTMGATAVQNFFYITIPLLMPSISSVLILRSIEAWKEFIFPYILAPSYPILGVLIEKYYVQLMDPGTAAMVGIVLIVCILVTSYVLTYILNKINRYLIRA</sequence>
<comment type="caution">
    <text evidence="9">The sequence shown here is derived from an EMBL/GenBank/DDBJ whole genome shotgun (WGS) entry which is preliminary data.</text>
</comment>
<feature type="domain" description="ABC transmembrane type-1" evidence="8">
    <location>
        <begin position="75"/>
        <end position="288"/>
    </location>
</feature>
<proteinExistence type="inferred from homology"/>
<reference evidence="9 10" key="1">
    <citation type="journal article" date="2011" name="J. Bacteriol.">
        <title>Draft genome sequence of Caloramator australicus strain RC3T, a thermoanaerobe from the Great Artesian Basin of Australia.</title>
        <authorList>
            <person name="Ogg C.D."/>
            <person name="Patel B.K.C."/>
        </authorList>
    </citation>
    <scope>NUCLEOTIDE SEQUENCE [LARGE SCALE GENOMIC DNA]</scope>
    <source>
        <strain evidence="9 10">RC3</strain>
    </source>
</reference>
<evidence type="ECO:0000313" key="10">
    <source>
        <dbReference type="Proteomes" id="UP000007652"/>
    </source>
</evidence>
<feature type="transmembrane region" description="Helical" evidence="7">
    <location>
        <begin position="240"/>
        <end position="257"/>
    </location>
</feature>
<keyword evidence="6 7" id="KW-0472">Membrane</keyword>
<evidence type="ECO:0000256" key="7">
    <source>
        <dbReference type="RuleBase" id="RU363032"/>
    </source>
</evidence>
<dbReference type="STRING" id="857293.CAAU_1119"/>
<dbReference type="Gene3D" id="1.10.3720.10">
    <property type="entry name" value="MetI-like"/>
    <property type="match status" value="1"/>
</dbReference>
<dbReference type="InterPro" id="IPR035906">
    <property type="entry name" value="MetI-like_sf"/>
</dbReference>
<dbReference type="GO" id="GO:0005886">
    <property type="term" value="C:plasma membrane"/>
    <property type="evidence" value="ECO:0007669"/>
    <property type="project" value="UniProtKB-SubCell"/>
</dbReference>
<evidence type="ECO:0000256" key="1">
    <source>
        <dbReference type="ARBA" id="ARBA00004651"/>
    </source>
</evidence>
<evidence type="ECO:0000313" key="9">
    <source>
        <dbReference type="EMBL" id="CCJ33203.1"/>
    </source>
</evidence>
<dbReference type="GO" id="GO:0055085">
    <property type="term" value="P:transmembrane transport"/>
    <property type="evidence" value="ECO:0007669"/>
    <property type="project" value="InterPro"/>
</dbReference>
<comment type="similarity">
    <text evidence="7">Belongs to the binding-protein-dependent transport system permease family.</text>
</comment>
<keyword evidence="3" id="KW-1003">Cell membrane</keyword>
<evidence type="ECO:0000256" key="4">
    <source>
        <dbReference type="ARBA" id="ARBA00022692"/>
    </source>
</evidence>
<dbReference type="CDD" id="cd06261">
    <property type="entry name" value="TM_PBP2"/>
    <property type="match status" value="1"/>
</dbReference>
<dbReference type="InterPro" id="IPR000515">
    <property type="entry name" value="MetI-like"/>
</dbReference>
<keyword evidence="2 7" id="KW-0813">Transport</keyword>
<keyword evidence="10" id="KW-1185">Reference proteome</keyword>
<dbReference type="EMBL" id="CAKP01000065">
    <property type="protein sequence ID" value="CCJ33203.1"/>
    <property type="molecule type" value="Genomic_DNA"/>
</dbReference>
<evidence type="ECO:0000256" key="3">
    <source>
        <dbReference type="ARBA" id="ARBA00022475"/>
    </source>
</evidence>